<evidence type="ECO:0000259" key="1">
    <source>
        <dbReference type="Pfam" id="PF00616"/>
    </source>
</evidence>
<dbReference type="Pfam" id="PF00616">
    <property type="entry name" value="RasGAP"/>
    <property type="match status" value="1"/>
</dbReference>
<name>A0A167FPT7_CALVF</name>
<reference evidence="2 3" key="1">
    <citation type="journal article" date="2016" name="Mol. Biol. Evol.">
        <title>Comparative Genomics of Early-Diverging Mushroom-Forming Fungi Provides Insights into the Origins of Lignocellulose Decay Capabilities.</title>
        <authorList>
            <person name="Nagy L.G."/>
            <person name="Riley R."/>
            <person name="Tritt A."/>
            <person name="Adam C."/>
            <person name="Daum C."/>
            <person name="Floudas D."/>
            <person name="Sun H."/>
            <person name="Yadav J.S."/>
            <person name="Pangilinan J."/>
            <person name="Larsson K.H."/>
            <person name="Matsuura K."/>
            <person name="Barry K."/>
            <person name="Labutti K."/>
            <person name="Kuo R."/>
            <person name="Ohm R.A."/>
            <person name="Bhattacharya S.S."/>
            <person name="Shirouzu T."/>
            <person name="Yoshinaga Y."/>
            <person name="Martin F.M."/>
            <person name="Grigoriev I.V."/>
            <person name="Hibbett D.S."/>
        </authorList>
    </citation>
    <scope>NUCLEOTIDE SEQUENCE [LARGE SCALE GENOMIC DNA]</scope>
    <source>
        <strain evidence="2 3">TUFC12733</strain>
    </source>
</reference>
<organism evidence="2 3">
    <name type="scientific">Calocera viscosa (strain TUFC12733)</name>
    <dbReference type="NCBI Taxonomy" id="1330018"/>
    <lineage>
        <taxon>Eukaryota</taxon>
        <taxon>Fungi</taxon>
        <taxon>Dikarya</taxon>
        <taxon>Basidiomycota</taxon>
        <taxon>Agaricomycotina</taxon>
        <taxon>Dacrymycetes</taxon>
        <taxon>Dacrymycetales</taxon>
        <taxon>Dacrymycetaceae</taxon>
        <taxon>Calocera</taxon>
    </lineage>
</organism>
<dbReference type="PANTHER" id="PTHR14149:SF14">
    <property type="entry name" value="CALPONIN-HOMOLOGY (CH) DOMAIN-CONTAINING PROTEIN"/>
    <property type="match status" value="1"/>
</dbReference>
<dbReference type="GO" id="GO:0051015">
    <property type="term" value="F:actin filament binding"/>
    <property type="evidence" value="ECO:0007669"/>
    <property type="project" value="TreeGrafter"/>
</dbReference>
<dbReference type="STRING" id="1330018.A0A167FPT7"/>
<sequence length="138" mass="15769">MSGAMQVTWLREKLRTLVQGVIGQTAFNLEMYSVVIYRSVISAREMRCGVSSGKPIDETFEGTFFDPHARAEYIRHLQMLHHLTEQFVNAMFGSVRQMPYSISSIVRELLAAVKARIRVEYSSYRLTMSSEGKASRLK</sequence>
<dbReference type="Gene3D" id="1.10.506.10">
    <property type="entry name" value="GTPase Activation - p120gap, domain 1"/>
    <property type="match status" value="1"/>
</dbReference>
<evidence type="ECO:0000313" key="2">
    <source>
        <dbReference type="EMBL" id="KZO89721.1"/>
    </source>
</evidence>
<protein>
    <recommendedName>
        <fullName evidence="1">Ras-GAP domain-containing protein</fullName>
    </recommendedName>
</protein>
<dbReference type="AlphaFoldDB" id="A0A167FPT7"/>
<dbReference type="GO" id="GO:0005096">
    <property type="term" value="F:GTPase activator activity"/>
    <property type="evidence" value="ECO:0007669"/>
    <property type="project" value="TreeGrafter"/>
</dbReference>
<dbReference type="SUPFAM" id="SSF48350">
    <property type="entry name" value="GTPase activation domain, GAP"/>
    <property type="match status" value="1"/>
</dbReference>
<dbReference type="OrthoDB" id="775356at2759"/>
<dbReference type="Proteomes" id="UP000076738">
    <property type="component" value="Unassembled WGS sequence"/>
</dbReference>
<accession>A0A167FPT7</accession>
<dbReference type="GO" id="GO:1903479">
    <property type="term" value="P:mitotic actomyosin contractile ring assembly actin filament organization"/>
    <property type="evidence" value="ECO:0007669"/>
    <property type="project" value="TreeGrafter"/>
</dbReference>
<keyword evidence="3" id="KW-1185">Reference proteome</keyword>
<gene>
    <name evidence="2" type="ORF">CALVIDRAFT_603471</name>
</gene>
<dbReference type="PANTHER" id="PTHR14149">
    <property type="entry name" value="RAS GTPASE-ACTIVATING PROTEIN WITH IQ MOTIF"/>
    <property type="match status" value="1"/>
</dbReference>
<feature type="domain" description="Ras-GAP" evidence="1">
    <location>
        <begin position="6"/>
        <end position="118"/>
    </location>
</feature>
<dbReference type="GO" id="GO:0005516">
    <property type="term" value="F:calmodulin binding"/>
    <property type="evidence" value="ECO:0007669"/>
    <property type="project" value="TreeGrafter"/>
</dbReference>
<dbReference type="GO" id="GO:0110085">
    <property type="term" value="C:mitotic actomyosin contractile ring"/>
    <property type="evidence" value="ECO:0007669"/>
    <property type="project" value="TreeGrafter"/>
</dbReference>
<dbReference type="EMBL" id="KV417369">
    <property type="protein sequence ID" value="KZO89721.1"/>
    <property type="molecule type" value="Genomic_DNA"/>
</dbReference>
<evidence type="ECO:0000313" key="3">
    <source>
        <dbReference type="Proteomes" id="UP000076738"/>
    </source>
</evidence>
<dbReference type="InterPro" id="IPR001936">
    <property type="entry name" value="RasGAP_dom"/>
</dbReference>
<proteinExistence type="predicted"/>
<dbReference type="InterPro" id="IPR008936">
    <property type="entry name" value="Rho_GTPase_activation_prot"/>
</dbReference>